<dbReference type="PROSITE" id="PS50089">
    <property type="entry name" value="ZF_RING_2"/>
    <property type="match status" value="1"/>
</dbReference>
<reference evidence="23" key="1">
    <citation type="journal article" date="2014" name="PLoS ONE">
        <title>The genome and linkage map of the northern pike (Esox lucius): conserved synteny revealed between the salmonid sister group and the Neoteleostei.</title>
        <authorList>
            <person name="Rondeau E.B."/>
            <person name="Minkley D.R."/>
            <person name="Leong J.S."/>
            <person name="Messmer A.M."/>
            <person name="Jantzen J.R."/>
            <person name="von Schalburg K.R."/>
            <person name="Lemon C."/>
            <person name="Bird N.H."/>
            <person name="Koop B.F."/>
        </authorList>
    </citation>
    <scope>NUCLEOTIDE SEQUENCE</scope>
</reference>
<dbReference type="CDD" id="cd16493">
    <property type="entry name" value="RING-CH-C4HC3_NSE1"/>
    <property type="match status" value="1"/>
</dbReference>
<dbReference type="Gene3D" id="1.10.10.10">
    <property type="entry name" value="Winged helix-like DNA-binding domain superfamily/Winged helix DNA-binding domain"/>
    <property type="match status" value="1"/>
</dbReference>
<dbReference type="STRING" id="8010.ENSELUP00000021840"/>
<feature type="compositionally biased region" description="Polar residues" evidence="20">
    <location>
        <begin position="254"/>
        <end position="276"/>
    </location>
</feature>
<evidence type="ECO:0000256" key="9">
    <source>
        <dbReference type="ARBA" id="ARBA00022723"/>
    </source>
</evidence>
<evidence type="ECO:0000256" key="3">
    <source>
        <dbReference type="ARBA" id="ARBA00004574"/>
    </source>
</evidence>
<evidence type="ECO:0000259" key="21">
    <source>
        <dbReference type="PROSITE" id="PS50089"/>
    </source>
</evidence>
<dbReference type="InterPro" id="IPR011513">
    <property type="entry name" value="Nse1"/>
</dbReference>
<evidence type="ECO:0000256" key="2">
    <source>
        <dbReference type="ARBA" id="ARBA00004123"/>
    </source>
</evidence>
<comment type="subunit">
    <text evidence="19">Component of the Smc5-Smc6 complex.</text>
</comment>
<dbReference type="InterPro" id="IPR013083">
    <property type="entry name" value="Znf_RING/FYVE/PHD"/>
</dbReference>
<dbReference type="InterPro" id="IPR036388">
    <property type="entry name" value="WH-like_DNA-bd_sf"/>
</dbReference>
<evidence type="ECO:0000256" key="11">
    <source>
        <dbReference type="ARBA" id="ARBA00022771"/>
    </source>
</evidence>
<evidence type="ECO:0000256" key="6">
    <source>
        <dbReference type="ARBA" id="ARBA00019422"/>
    </source>
</evidence>
<evidence type="ECO:0000256" key="5">
    <source>
        <dbReference type="ARBA" id="ARBA00012483"/>
    </source>
</evidence>
<dbReference type="Bgee" id="ENSELUG00000020864">
    <property type="expression patterns" value="Expressed in ovary and 14 other cell types or tissues"/>
</dbReference>
<dbReference type="InParanoid" id="A0A3P8YZ94"/>
<evidence type="ECO:0000256" key="10">
    <source>
        <dbReference type="ARBA" id="ARBA00022763"/>
    </source>
</evidence>
<feature type="region of interest" description="Disordered" evidence="20">
    <location>
        <begin position="250"/>
        <end position="282"/>
    </location>
</feature>
<evidence type="ECO:0000256" key="4">
    <source>
        <dbReference type="ARBA" id="ARBA00010258"/>
    </source>
</evidence>
<keyword evidence="12 19" id="KW-0833">Ubl conjugation pathway</keyword>
<dbReference type="OrthoDB" id="185455at2759"/>
<dbReference type="InterPro" id="IPR001841">
    <property type="entry name" value="Znf_RING"/>
</dbReference>
<evidence type="ECO:0000256" key="1">
    <source>
        <dbReference type="ARBA" id="ARBA00000900"/>
    </source>
</evidence>
<reference evidence="22" key="4">
    <citation type="submission" date="2025-09" db="UniProtKB">
        <authorList>
            <consortium name="Ensembl"/>
        </authorList>
    </citation>
    <scope>IDENTIFICATION</scope>
</reference>
<evidence type="ECO:0000256" key="19">
    <source>
        <dbReference type="RuleBase" id="RU368018"/>
    </source>
</evidence>
<feature type="domain" description="RING-type" evidence="21">
    <location>
        <begin position="197"/>
        <end position="240"/>
    </location>
</feature>
<dbReference type="GO" id="GO:0008270">
    <property type="term" value="F:zinc ion binding"/>
    <property type="evidence" value="ECO:0007669"/>
    <property type="project" value="UniProtKB-KW"/>
</dbReference>
<comment type="function">
    <text evidence="19">RING-type zinc finger-containing E3 ubiquitin ligase that assembles with melanoma antigen protein (MAGE) to catalyze the direct transfer of ubiquitin from E2 ubiquitin-conjugating enzyme to a specific substrate. Involved in maintenance of genome integrity, DNA damage response and DNA repair.</text>
</comment>
<keyword evidence="16 19" id="KW-0234">DNA repair</keyword>
<keyword evidence="15 19" id="KW-0233">DNA recombination</keyword>
<keyword evidence="9 19" id="KW-0479">Metal-binding</keyword>
<reference evidence="22" key="3">
    <citation type="submission" date="2025-08" db="UniProtKB">
        <authorList>
            <consortium name="Ensembl"/>
        </authorList>
    </citation>
    <scope>IDENTIFICATION</scope>
</reference>
<accession>A0A3P8YZ94</accession>
<gene>
    <name evidence="22" type="primary">NSMCE1</name>
</gene>
<evidence type="ECO:0000256" key="12">
    <source>
        <dbReference type="ARBA" id="ARBA00022786"/>
    </source>
</evidence>
<evidence type="ECO:0000256" key="16">
    <source>
        <dbReference type="ARBA" id="ARBA00023204"/>
    </source>
</evidence>
<dbReference type="GO" id="GO:0005634">
    <property type="term" value="C:nucleus"/>
    <property type="evidence" value="ECO:0007669"/>
    <property type="project" value="UniProtKB-SubCell"/>
</dbReference>
<dbReference type="GeneTree" id="ENSGT00390000009084"/>
<dbReference type="GO" id="GO:0061630">
    <property type="term" value="F:ubiquitin protein ligase activity"/>
    <property type="evidence" value="ECO:0007669"/>
    <property type="project" value="UniProtKB-UniRule"/>
</dbReference>
<keyword evidence="23" id="KW-1185">Reference proteome</keyword>
<keyword evidence="17 19" id="KW-0539">Nucleus</keyword>
<dbReference type="Pfam" id="PF07574">
    <property type="entry name" value="SMC_Nse1"/>
    <property type="match status" value="1"/>
</dbReference>
<dbReference type="Proteomes" id="UP000265140">
    <property type="component" value="Chromosome 11"/>
</dbReference>
<keyword evidence="7" id="KW-0158">Chromosome</keyword>
<evidence type="ECO:0000256" key="17">
    <source>
        <dbReference type="ARBA" id="ARBA00023242"/>
    </source>
</evidence>
<evidence type="ECO:0000256" key="14">
    <source>
        <dbReference type="ARBA" id="ARBA00022895"/>
    </source>
</evidence>
<dbReference type="OMA" id="WPGDKFV"/>
<evidence type="ECO:0000256" key="20">
    <source>
        <dbReference type="SAM" id="MobiDB-lite"/>
    </source>
</evidence>
<dbReference type="Gene3D" id="3.30.40.10">
    <property type="entry name" value="Zinc/RING finger domain, C3HC4 (zinc finger)"/>
    <property type="match status" value="1"/>
</dbReference>
<comment type="catalytic activity">
    <reaction evidence="1 19">
        <text>S-ubiquitinyl-[E2 ubiquitin-conjugating enzyme]-L-cysteine + [acceptor protein]-L-lysine = [E2 ubiquitin-conjugating enzyme]-L-cysteine + N(6)-ubiquitinyl-[acceptor protein]-L-lysine.</text>
        <dbReference type="EC" id="2.3.2.27"/>
    </reaction>
</comment>
<dbReference type="Gene3D" id="3.90.1150.220">
    <property type="match status" value="1"/>
</dbReference>
<dbReference type="GO" id="GO:0000724">
    <property type="term" value="P:double-strand break repair via homologous recombination"/>
    <property type="evidence" value="ECO:0007669"/>
    <property type="project" value="TreeGrafter"/>
</dbReference>
<keyword evidence="13 19" id="KW-0862">Zinc</keyword>
<dbReference type="GO" id="GO:0000781">
    <property type="term" value="C:chromosome, telomeric region"/>
    <property type="evidence" value="ECO:0007669"/>
    <property type="project" value="UniProtKB-SubCell"/>
</dbReference>
<name>A0A3P8YZ94_ESOLU</name>
<keyword evidence="8 19" id="KW-0808">Transferase</keyword>
<evidence type="ECO:0000256" key="8">
    <source>
        <dbReference type="ARBA" id="ARBA00022679"/>
    </source>
</evidence>
<dbReference type="Pfam" id="PF08746">
    <property type="entry name" value="zf-RING-like"/>
    <property type="match status" value="1"/>
</dbReference>
<dbReference type="GO" id="GO:0030915">
    <property type="term" value="C:Smc5-Smc6 complex"/>
    <property type="evidence" value="ECO:0007669"/>
    <property type="project" value="UniProtKB-UniRule"/>
</dbReference>
<evidence type="ECO:0000256" key="7">
    <source>
        <dbReference type="ARBA" id="ARBA00022454"/>
    </source>
</evidence>
<keyword evidence="11 18" id="KW-0863">Zinc-finger</keyword>
<dbReference type="PANTHER" id="PTHR20973:SF0">
    <property type="entry name" value="NON-STRUCTURAL MAINTENANCE OF CHROMOSOMES ELEMENT 1 HOMOLOG"/>
    <property type="match status" value="1"/>
</dbReference>
<reference evidence="22" key="2">
    <citation type="submission" date="2020-02" db="EMBL/GenBank/DDBJ databases">
        <title>Esox lucius (northern pike) genome, fEsoLuc1, primary haplotype.</title>
        <authorList>
            <person name="Myers G."/>
            <person name="Karagic N."/>
            <person name="Meyer A."/>
            <person name="Pippel M."/>
            <person name="Reichard M."/>
            <person name="Winkler S."/>
            <person name="Tracey A."/>
            <person name="Sims Y."/>
            <person name="Howe K."/>
            <person name="Rhie A."/>
            <person name="Formenti G."/>
            <person name="Durbin R."/>
            <person name="Fedrigo O."/>
            <person name="Jarvis E.D."/>
        </authorList>
    </citation>
    <scope>NUCLEOTIDE SEQUENCE [LARGE SCALE GENOMIC DNA]</scope>
</reference>
<protein>
    <recommendedName>
        <fullName evidence="6 19">Non-structural maintenance of chromosomes element 1 homolog</fullName>
        <ecNumber evidence="5 19">2.3.2.27</ecNumber>
    </recommendedName>
</protein>
<evidence type="ECO:0000256" key="15">
    <source>
        <dbReference type="ARBA" id="ARBA00023172"/>
    </source>
</evidence>
<evidence type="ECO:0000313" key="23">
    <source>
        <dbReference type="Proteomes" id="UP000265140"/>
    </source>
</evidence>
<dbReference type="FunFam" id="1.10.10.10:FF:000270">
    <property type="entry name" value="Non-structural maintenance of chromosomes element 1 homolog"/>
    <property type="match status" value="1"/>
</dbReference>
<proteinExistence type="inferred from homology"/>
<dbReference type="PANTHER" id="PTHR20973">
    <property type="entry name" value="NON-SMC ELEMENT 1-RELATED"/>
    <property type="match status" value="1"/>
</dbReference>
<dbReference type="AlphaFoldDB" id="A0A3P8YZ94"/>
<evidence type="ECO:0000313" key="22">
    <source>
        <dbReference type="Ensembl" id="ENSELUP00000021840.2"/>
    </source>
</evidence>
<keyword evidence="14" id="KW-0779">Telomere</keyword>
<dbReference type="Ensembl" id="ENSELUT00000032623.3">
    <property type="protein sequence ID" value="ENSELUP00000021840.2"/>
    <property type="gene ID" value="ENSELUG00000020864.3"/>
</dbReference>
<dbReference type="FunFam" id="3.90.1150.220:FF:000001">
    <property type="entry name" value="Non-structural maintenance of chromosomes element 1 homolog"/>
    <property type="match status" value="1"/>
</dbReference>
<dbReference type="InterPro" id="IPR014857">
    <property type="entry name" value="Nse1_RING_C4HC3-type"/>
</dbReference>
<comment type="similarity">
    <text evidence="4 19">Belongs to the NSE1 family.</text>
</comment>
<evidence type="ECO:0000256" key="18">
    <source>
        <dbReference type="PROSITE-ProRule" id="PRU00175"/>
    </source>
</evidence>
<comment type="subcellular location">
    <subcellularLocation>
        <location evidence="3">Chromosome</location>
        <location evidence="3">Telomere</location>
    </subcellularLocation>
    <subcellularLocation>
        <location evidence="2 19">Nucleus</location>
    </subcellularLocation>
</comment>
<keyword evidence="10 19" id="KW-0227">DNA damage</keyword>
<organism evidence="22 23">
    <name type="scientific">Esox lucius</name>
    <name type="common">Northern pike</name>
    <dbReference type="NCBI Taxonomy" id="8010"/>
    <lineage>
        <taxon>Eukaryota</taxon>
        <taxon>Metazoa</taxon>
        <taxon>Chordata</taxon>
        <taxon>Craniata</taxon>
        <taxon>Vertebrata</taxon>
        <taxon>Euteleostomi</taxon>
        <taxon>Actinopterygii</taxon>
        <taxon>Neopterygii</taxon>
        <taxon>Teleostei</taxon>
        <taxon>Protacanthopterygii</taxon>
        <taxon>Esociformes</taxon>
        <taxon>Esocidae</taxon>
        <taxon>Esox</taxon>
    </lineage>
</organism>
<dbReference type="EC" id="2.3.2.27" evidence="5 19"/>
<dbReference type="FunCoup" id="A0A3P8YZ94">
    <property type="interactions" value="700"/>
</dbReference>
<evidence type="ECO:0000256" key="13">
    <source>
        <dbReference type="ARBA" id="ARBA00022833"/>
    </source>
</evidence>
<sequence length="282" mass="32394">MMTNINVRGWPVMARPLGESHKRFLQTMMANGIVDGDKARALHRHCCETHGAQYTPDKLDEFIEVINAQLQPMFMQIRKGLSEEDGLQYYALVNMAETDVTRMSADYADNELELFRKTMDLIVDSDNGTASSTDILNCADSLQTKKLKKKETEHVLNRLVQDKWLIEKQGEYSLSTRCIMEMEPYIRRIYQDQVKVCHICHNVALQCQMCENPTCGIKIHTHCVARYFKGRTDPRCPSCEDFWPHEIPEVYRPPSSQSQSAATEKTTPTPRATGQSRKTRRS</sequence>